<reference evidence="1 2" key="1">
    <citation type="submission" date="2019-08" db="EMBL/GenBank/DDBJ databases">
        <authorList>
            <person name="Wang G."/>
            <person name="Xu Z."/>
        </authorList>
    </citation>
    <scope>NUCLEOTIDE SEQUENCE [LARGE SCALE GENOMIC DNA]</scope>
    <source>
        <strain evidence="1 2">ZX</strain>
    </source>
</reference>
<protein>
    <submittedName>
        <fullName evidence="1">Uncharacterized protein</fullName>
    </submittedName>
</protein>
<dbReference type="RefSeq" id="WP_149523436.1">
    <property type="nucleotide sequence ID" value="NZ_VTOU01000004.1"/>
</dbReference>
<evidence type="ECO:0000313" key="1">
    <source>
        <dbReference type="EMBL" id="TZG24896.1"/>
    </source>
</evidence>
<sequence>MTQLDALTHGRIDARSQLRARLAICRAVLGDLPGPRWRKGSNNEPRSLIVDVLTRSCEPCQVCGAPGEQIVAAVIGNGAREVCLSCNSEAIVGDYDWNSLSDCLRFKADLAAGAVASDAATCPTCLVELHDFAGAEAIATDCARSHCGLKPAEVL</sequence>
<proteinExistence type="predicted"/>
<keyword evidence="2" id="KW-1185">Reference proteome</keyword>
<evidence type="ECO:0000313" key="2">
    <source>
        <dbReference type="Proteomes" id="UP000322077"/>
    </source>
</evidence>
<dbReference type="Proteomes" id="UP000322077">
    <property type="component" value="Unassembled WGS sequence"/>
</dbReference>
<dbReference type="AlphaFoldDB" id="A0A5D9BZQ8"/>
<name>A0A5D9BZQ8_9SPHN</name>
<accession>A0A5D9BZQ8</accession>
<gene>
    <name evidence="1" type="ORF">FYJ91_16585</name>
</gene>
<comment type="caution">
    <text evidence="1">The sequence shown here is derived from an EMBL/GenBank/DDBJ whole genome shotgun (WGS) entry which is preliminary data.</text>
</comment>
<organism evidence="1 2">
    <name type="scientific">Sphingomonas montanisoli</name>
    <dbReference type="NCBI Taxonomy" id="2606412"/>
    <lineage>
        <taxon>Bacteria</taxon>
        <taxon>Pseudomonadati</taxon>
        <taxon>Pseudomonadota</taxon>
        <taxon>Alphaproteobacteria</taxon>
        <taxon>Sphingomonadales</taxon>
        <taxon>Sphingomonadaceae</taxon>
        <taxon>Sphingomonas</taxon>
    </lineage>
</organism>
<dbReference type="EMBL" id="VTOU01000004">
    <property type="protein sequence ID" value="TZG24896.1"/>
    <property type="molecule type" value="Genomic_DNA"/>
</dbReference>